<feature type="compositionally biased region" description="Polar residues" evidence="1">
    <location>
        <begin position="85"/>
        <end position="95"/>
    </location>
</feature>
<protein>
    <submittedName>
        <fullName evidence="3">DBIRD complex subunit ZNF326-like isoform X1</fullName>
    </submittedName>
</protein>
<dbReference type="GO" id="GO:0003677">
    <property type="term" value="F:DNA binding"/>
    <property type="evidence" value="ECO:0007669"/>
    <property type="project" value="InterPro"/>
</dbReference>
<reference evidence="3" key="1">
    <citation type="submission" date="2025-08" db="UniProtKB">
        <authorList>
            <consortium name="RefSeq"/>
        </authorList>
    </citation>
    <scope>IDENTIFICATION</scope>
    <source>
        <tissue evidence="3">Sperm</tissue>
    </source>
</reference>
<dbReference type="GO" id="GO:0005634">
    <property type="term" value="C:nucleus"/>
    <property type="evidence" value="ECO:0007669"/>
    <property type="project" value="InterPro"/>
</dbReference>
<dbReference type="AlphaFoldDB" id="A0AAJ7U3K6"/>
<dbReference type="PANTHER" id="PTHR12190">
    <property type="entry name" value="A-KINASE ANCHOR PROTEIN AKAP 8"/>
    <property type="match status" value="1"/>
</dbReference>
<keyword evidence="2" id="KW-1185">Reference proteome</keyword>
<name>A0AAJ7U3K6_PETMA</name>
<feature type="compositionally biased region" description="Polar residues" evidence="1">
    <location>
        <begin position="130"/>
        <end position="168"/>
    </location>
</feature>
<dbReference type="GeneID" id="116953258"/>
<evidence type="ECO:0000313" key="3">
    <source>
        <dbReference type="RefSeq" id="XP_032829198.1"/>
    </source>
</evidence>
<dbReference type="GO" id="GO:0044609">
    <property type="term" value="C:DBIRD complex"/>
    <property type="evidence" value="ECO:0007669"/>
    <property type="project" value="TreeGrafter"/>
</dbReference>
<gene>
    <name evidence="3" type="primary">LOC116953258</name>
</gene>
<evidence type="ECO:0000313" key="2">
    <source>
        <dbReference type="Proteomes" id="UP001318040"/>
    </source>
</evidence>
<dbReference type="KEGG" id="pmrn:116953258"/>
<evidence type="ECO:0000256" key="1">
    <source>
        <dbReference type="SAM" id="MobiDB-lite"/>
    </source>
</evidence>
<dbReference type="GO" id="GO:0032784">
    <property type="term" value="P:regulation of DNA-templated transcription elongation"/>
    <property type="evidence" value="ECO:0007669"/>
    <property type="project" value="TreeGrafter"/>
</dbReference>
<feature type="region of interest" description="Disordered" evidence="1">
    <location>
        <begin position="633"/>
        <end position="679"/>
    </location>
</feature>
<feature type="region of interest" description="Disordered" evidence="1">
    <location>
        <begin position="85"/>
        <end position="312"/>
    </location>
</feature>
<feature type="compositionally biased region" description="Low complexity" evidence="1">
    <location>
        <begin position="230"/>
        <end position="246"/>
    </location>
</feature>
<proteinExistence type="predicted"/>
<feature type="compositionally biased region" description="Polar residues" evidence="1">
    <location>
        <begin position="387"/>
        <end position="396"/>
    </location>
</feature>
<dbReference type="Proteomes" id="UP001318040">
    <property type="component" value="Chromosome 50"/>
</dbReference>
<feature type="region of interest" description="Disordered" evidence="1">
    <location>
        <begin position="328"/>
        <end position="446"/>
    </location>
</feature>
<organism evidence="2 3">
    <name type="scientific">Petromyzon marinus</name>
    <name type="common">Sea lamprey</name>
    <dbReference type="NCBI Taxonomy" id="7757"/>
    <lineage>
        <taxon>Eukaryota</taxon>
        <taxon>Metazoa</taxon>
        <taxon>Chordata</taxon>
        <taxon>Craniata</taxon>
        <taxon>Vertebrata</taxon>
        <taxon>Cyclostomata</taxon>
        <taxon>Hyperoartia</taxon>
        <taxon>Petromyzontiformes</taxon>
        <taxon>Petromyzontidae</taxon>
        <taxon>Petromyzon</taxon>
    </lineage>
</organism>
<feature type="region of interest" description="Disordered" evidence="1">
    <location>
        <begin position="696"/>
        <end position="765"/>
    </location>
</feature>
<feature type="region of interest" description="Disordered" evidence="1">
    <location>
        <begin position="24"/>
        <end position="51"/>
    </location>
</feature>
<accession>A0AAJ7U3K6</accession>
<feature type="compositionally biased region" description="Basic and acidic residues" evidence="1">
    <location>
        <begin position="639"/>
        <end position="650"/>
    </location>
</feature>
<dbReference type="InterPro" id="IPR007071">
    <property type="entry name" value="AKAP95"/>
</dbReference>
<sequence length="864" mass="92508">MQGRHRVVTPFSLRGDLKMASYRGGGGSYYRGDNSGNWDNDGRRSTRASDVQDSYEAMHKDNRSDGNYSTAAALLSTMLKMMTSDGSQPAASVSESGYPKDWSSSQEYSYRRSNDSSQLGSGYSAGYSEPYNSQMPRQTTDYNYQPRSGQQNQGQYGRSSSSSWQPYNAWQDRGHGYSKGHDFSQGTGWQPSGRGKRGKFVGSYRGRGGMPNAQWKSDGQGYGNQTARPGQGSSNWSSQRSGSQGQAGKFDLRSQPAKQTPVSGAKVPSLVGGVGQRKESTAPKGQVGQQSLPAKAAPTTKAVGTGLSKNQKRKMKWLPNKINANPAMVPAQKLPSSGAQPGDGASAAEKGHLGKQPVSSAGSEVGGGACTGPSGMANVPSAGEANEVTNIQQSGGTVKRKLTQGEQPLAKKTKFEDHSPESETTSIFGGLWSTKPKGPRRKGTKKPQYGCSLCQIRTNKAFFIKGHLESVYHQQSLAFLEEEFDKDVSKFLHKLIWRKADFVMKRGNESKCVLGNSDDIFTRTSKRAEREAIVLDEALEMRTAVQCHACNMFVPYTFSMVAQHLESPEHQQNKLVYVTERKTVVVAVAKSILGNDNNSVLLKHFKEGKEPFNNPEYEHLFIFSGHGKKQNPVVVASEETSKETAAKDDAEAGEAAAELATQQSSEQTPADDGEMQGTAQEGADDDLLKEDELAEAVAGEPKLSEGTTADGVSGEDVANPPFDHLETETQEGDLGGDGVVVDYDGEEAGSHGDCAATVPAGEEEESFLGSVAQGDAQEGQYVDGEESASAVKTTSVLEEAVSLPAETPPFFEDTIPSDWSLGNASVEAPIVMRGRGTAAVARKSSYVTRKAGRGRGGASKSKAT</sequence>
<dbReference type="PANTHER" id="PTHR12190:SF1">
    <property type="entry name" value="DBIRD COMPLEX SUBUNIT ZNF326"/>
    <property type="match status" value="1"/>
</dbReference>
<dbReference type="Pfam" id="PF04988">
    <property type="entry name" value="AKAP95"/>
    <property type="match status" value="1"/>
</dbReference>
<feature type="compositionally biased region" description="Basic and acidic residues" evidence="1">
    <location>
        <begin position="172"/>
        <end position="182"/>
    </location>
</feature>
<dbReference type="RefSeq" id="XP_032829198.1">
    <property type="nucleotide sequence ID" value="XM_032973307.1"/>
</dbReference>